<evidence type="ECO:0000256" key="2">
    <source>
        <dbReference type="ARBA" id="ARBA00022443"/>
    </source>
</evidence>
<dbReference type="Gene3D" id="2.30.29.30">
    <property type="entry name" value="Pleckstrin-homology domain (PH domain)/Phosphotyrosine-binding domain (PTB)"/>
    <property type="match status" value="1"/>
</dbReference>
<dbReference type="InterPro" id="IPR039801">
    <property type="entry name" value="EPS8-like"/>
</dbReference>
<feature type="region of interest" description="Disordered" evidence="4">
    <location>
        <begin position="514"/>
        <end position="557"/>
    </location>
</feature>
<dbReference type="Pfam" id="PF07653">
    <property type="entry name" value="SH3_2"/>
    <property type="match status" value="1"/>
</dbReference>
<dbReference type="Proteomes" id="UP001158576">
    <property type="component" value="Chromosome 2"/>
</dbReference>
<evidence type="ECO:0000256" key="4">
    <source>
        <dbReference type="SAM" id="MobiDB-lite"/>
    </source>
</evidence>
<gene>
    <name evidence="6" type="ORF">OKIOD_LOCUS15576</name>
</gene>
<dbReference type="Pfam" id="PF08416">
    <property type="entry name" value="PTB"/>
    <property type="match status" value="1"/>
</dbReference>
<dbReference type="PANTHER" id="PTHR12287">
    <property type="entry name" value="EPIDERMAL GROWTH FACTOR RECEPTOR KINASE SUBSTRATE EPS8-RELATED PROTEIN"/>
    <property type="match status" value="1"/>
</dbReference>
<dbReference type="PANTHER" id="PTHR12287:SF23">
    <property type="entry name" value="AROUSER, ISOFORM A-RELATED"/>
    <property type="match status" value="1"/>
</dbReference>
<dbReference type="EMBL" id="OU015567">
    <property type="protein sequence ID" value="CAG5112614.1"/>
    <property type="molecule type" value="Genomic_DNA"/>
</dbReference>
<dbReference type="Gene3D" id="2.30.30.40">
    <property type="entry name" value="SH3 Domains"/>
    <property type="match status" value="1"/>
</dbReference>
<sequence length="738" mass="82546">MVKNGSHPVTSMGGLVSSYVVGHLTSYPVNLSITPDIVKDANNRLKSLEKKNQLWAHDFLLKVDEFGVELAAEADRISEKIPLNQVKSVKQGFPLEKYKEILLILVKEGSNYELQCLSCVDCYARDVAEDIESAIADSKQKNSNNYIRPGTLSRQRQRRELEGGTFDIIPPPPAVPPPALPVSDSVKQKIDRIRQTAIYHHPEFETNGNDSADYNALFQYRVDRNVLILNHCLDDIEAFAGQLQKAAEAHKQLSVKSKKSKSSSTGSLSRSIYSQRARPPPKEAYLDIFAKQKFCFNLLGELQGHIQNPSAEELCHYLFKPLKMIIASCGGPTLAQGVLTPLHTEKALRLLRENMNSSEAELFFSLGEKWTRSQESWANQNEIEEYHPEFNSGWMAPPVKPPPQEIPEIAPEMTQTEIILFNCRVTRDFQGRNEMELSVLIDDVVHILDDNRLWWYCRMENGQKGYLPSKILSRINHRKPSTVTSEPSDIAPESPNFTGSGFLIPGFAASSSYAPSYAPPSESVNSPTPPPMTAAPTPPPPPAPAPVPVASTPRATPVQKTVTAAAILARKEQLSKPATPPPKKEEERLVVDDEFKDELDNRVKNSNVNRQFKLPSRTKSIPSATITKKSAPREVKRWLQSCSFSHITVESLGDLNGSQIFSLTKDELRQICDHEGNVVYSKLKIQENLNQQKGTFSTKELQAILSKRRQMTHDSENQLSRSPPVRLLLSFKNAPFLD</sequence>
<proteinExistence type="inferred from homology"/>
<reference evidence="6 7" key="1">
    <citation type="submission" date="2021-04" db="EMBL/GenBank/DDBJ databases">
        <authorList>
            <person name="Bliznina A."/>
        </authorList>
    </citation>
    <scope>NUCLEOTIDE SEQUENCE [LARGE SCALE GENOMIC DNA]</scope>
</reference>
<feature type="compositionally biased region" description="Low complexity" evidence="4">
    <location>
        <begin position="262"/>
        <end position="274"/>
    </location>
</feature>
<dbReference type="InterPro" id="IPR001452">
    <property type="entry name" value="SH3_domain"/>
</dbReference>
<dbReference type="SUPFAM" id="SSF50044">
    <property type="entry name" value="SH3-domain"/>
    <property type="match status" value="1"/>
</dbReference>
<keyword evidence="7" id="KW-1185">Reference proteome</keyword>
<feature type="compositionally biased region" description="Low complexity" evidence="4">
    <location>
        <begin position="548"/>
        <end position="557"/>
    </location>
</feature>
<feature type="compositionally biased region" description="Pro residues" evidence="4">
    <location>
        <begin position="527"/>
        <end position="547"/>
    </location>
</feature>
<dbReference type="InterPro" id="IPR011993">
    <property type="entry name" value="PH-like_dom_sf"/>
</dbReference>
<accession>A0ABN7TDF6</accession>
<dbReference type="InterPro" id="IPR041418">
    <property type="entry name" value="SAM_3"/>
</dbReference>
<evidence type="ECO:0000313" key="6">
    <source>
        <dbReference type="EMBL" id="CAG5112614.1"/>
    </source>
</evidence>
<protein>
    <submittedName>
        <fullName evidence="6">Oidioi.mRNA.OKI2018_I69.chr2.g6811.t1.cds</fullName>
    </submittedName>
</protein>
<dbReference type="SMART" id="SM00326">
    <property type="entry name" value="SH3"/>
    <property type="match status" value="1"/>
</dbReference>
<evidence type="ECO:0000313" key="7">
    <source>
        <dbReference type="Proteomes" id="UP001158576"/>
    </source>
</evidence>
<dbReference type="InterPro" id="IPR013761">
    <property type="entry name" value="SAM/pointed_sf"/>
</dbReference>
<dbReference type="SUPFAM" id="SSF50729">
    <property type="entry name" value="PH domain-like"/>
    <property type="match status" value="1"/>
</dbReference>
<organism evidence="6 7">
    <name type="scientific">Oikopleura dioica</name>
    <name type="common">Tunicate</name>
    <dbReference type="NCBI Taxonomy" id="34765"/>
    <lineage>
        <taxon>Eukaryota</taxon>
        <taxon>Metazoa</taxon>
        <taxon>Chordata</taxon>
        <taxon>Tunicata</taxon>
        <taxon>Appendicularia</taxon>
        <taxon>Copelata</taxon>
        <taxon>Oikopleuridae</taxon>
        <taxon>Oikopleura</taxon>
    </lineage>
</organism>
<evidence type="ECO:0000259" key="5">
    <source>
        <dbReference type="PROSITE" id="PS50002"/>
    </source>
</evidence>
<evidence type="ECO:0000256" key="3">
    <source>
        <dbReference type="PROSITE-ProRule" id="PRU00192"/>
    </source>
</evidence>
<name>A0ABN7TDF6_OIKDI</name>
<dbReference type="Pfam" id="PF22975">
    <property type="entry name" value="EPS8_2nd"/>
    <property type="match status" value="1"/>
</dbReference>
<dbReference type="PROSITE" id="PS50002">
    <property type="entry name" value="SH3"/>
    <property type="match status" value="1"/>
</dbReference>
<evidence type="ECO:0000256" key="1">
    <source>
        <dbReference type="ARBA" id="ARBA00006197"/>
    </source>
</evidence>
<dbReference type="InterPro" id="IPR013625">
    <property type="entry name" value="PTB"/>
</dbReference>
<dbReference type="Gene3D" id="1.10.150.50">
    <property type="entry name" value="Transcription Factor, Ets-1"/>
    <property type="match status" value="1"/>
</dbReference>
<comment type="similarity">
    <text evidence="1">Belongs to the EPS8 family.</text>
</comment>
<dbReference type="InterPro" id="IPR055093">
    <property type="entry name" value="EPS8_2nd"/>
</dbReference>
<keyword evidence="2 3" id="KW-0728">SH3 domain</keyword>
<feature type="region of interest" description="Disordered" evidence="4">
    <location>
        <begin position="253"/>
        <end position="276"/>
    </location>
</feature>
<dbReference type="Pfam" id="PF18016">
    <property type="entry name" value="SAM_3"/>
    <property type="match status" value="1"/>
</dbReference>
<feature type="domain" description="SH3" evidence="5">
    <location>
        <begin position="418"/>
        <end position="477"/>
    </location>
</feature>
<dbReference type="InterPro" id="IPR036028">
    <property type="entry name" value="SH3-like_dom_sf"/>
</dbReference>